<name>A0ABQ0GQJ1_9PEZI</name>
<dbReference type="Pfam" id="PF03959">
    <property type="entry name" value="FSH1"/>
    <property type="match status" value="1"/>
</dbReference>
<accession>A0ABQ0GQJ1</accession>
<dbReference type="InterPro" id="IPR005645">
    <property type="entry name" value="FSH-like_dom"/>
</dbReference>
<dbReference type="RefSeq" id="XP_070921714.1">
    <property type="nucleotide sequence ID" value="XM_071065613.1"/>
</dbReference>
<evidence type="ECO:0000256" key="2">
    <source>
        <dbReference type="ARBA" id="ARBA00022801"/>
    </source>
</evidence>
<sequence>MLPKVLFLHGSGTNAAIFRTQSRKLAALLSPHFDLVYLDAFLPGPPGPGVLPFFEGAEPYLKWLCDSTPQDEAQYWADRATDGGGGNGTGTGLGRLVAEYERLGPFVGVIGFSQGAKAGMYLLQRLEELSLRGLDAIGVRFFLAVCGTARPREGGSMLGTVGVESIHVIGDEDPWKEAGEALVEYFEPALKKVVRFKGGHHMPTEDDVNKFVAELVVAAYDFPEGTRGNVRY</sequence>
<evidence type="ECO:0000259" key="3">
    <source>
        <dbReference type="Pfam" id="PF03959"/>
    </source>
</evidence>
<gene>
    <name evidence="4" type="ORF">MFIFM68171_10194</name>
</gene>
<dbReference type="InterPro" id="IPR050593">
    <property type="entry name" value="LovG"/>
</dbReference>
<dbReference type="InterPro" id="IPR029058">
    <property type="entry name" value="AB_hydrolase_fold"/>
</dbReference>
<organism evidence="4 5">
    <name type="scientific">Madurella fahalii</name>
    <dbReference type="NCBI Taxonomy" id="1157608"/>
    <lineage>
        <taxon>Eukaryota</taxon>
        <taxon>Fungi</taxon>
        <taxon>Dikarya</taxon>
        <taxon>Ascomycota</taxon>
        <taxon>Pezizomycotina</taxon>
        <taxon>Sordariomycetes</taxon>
        <taxon>Sordariomycetidae</taxon>
        <taxon>Sordariales</taxon>
        <taxon>Sordariales incertae sedis</taxon>
        <taxon>Madurella</taxon>
    </lineage>
</organism>
<dbReference type="EMBL" id="BAAFSV010000006">
    <property type="protein sequence ID" value="GAB1319984.1"/>
    <property type="molecule type" value="Genomic_DNA"/>
</dbReference>
<proteinExistence type="inferred from homology"/>
<dbReference type="GeneID" id="98180936"/>
<keyword evidence="5" id="KW-1185">Reference proteome</keyword>
<dbReference type="SUPFAM" id="SSF53474">
    <property type="entry name" value="alpha/beta-Hydrolases"/>
    <property type="match status" value="1"/>
</dbReference>
<evidence type="ECO:0000313" key="4">
    <source>
        <dbReference type="EMBL" id="GAB1319984.1"/>
    </source>
</evidence>
<evidence type="ECO:0000256" key="1">
    <source>
        <dbReference type="ARBA" id="ARBA00005863"/>
    </source>
</evidence>
<comment type="caution">
    <text evidence="4">The sequence shown here is derived from an EMBL/GenBank/DDBJ whole genome shotgun (WGS) entry which is preliminary data.</text>
</comment>
<reference evidence="4 5" key="1">
    <citation type="submission" date="2024-09" db="EMBL/GenBank/DDBJ databases">
        <title>Itraconazole resistance in Madurella fahalii resulting from another homologue of gene encoding cytochrome P450 14-alpha sterol demethylase (CYP51).</title>
        <authorList>
            <person name="Yoshioka I."/>
            <person name="Fahal A.H."/>
            <person name="Kaneko S."/>
            <person name="Yaguchi T."/>
        </authorList>
    </citation>
    <scope>NUCLEOTIDE SEQUENCE [LARGE SCALE GENOMIC DNA]</scope>
    <source>
        <strain evidence="4 5">IFM 68171</strain>
    </source>
</reference>
<evidence type="ECO:0000313" key="5">
    <source>
        <dbReference type="Proteomes" id="UP001628179"/>
    </source>
</evidence>
<dbReference type="Gene3D" id="3.40.50.1820">
    <property type="entry name" value="alpha/beta hydrolase"/>
    <property type="match status" value="1"/>
</dbReference>
<feature type="domain" description="Serine hydrolase" evidence="3">
    <location>
        <begin position="3"/>
        <end position="210"/>
    </location>
</feature>
<keyword evidence="2" id="KW-0378">Hydrolase</keyword>
<dbReference type="Proteomes" id="UP001628179">
    <property type="component" value="Unassembled WGS sequence"/>
</dbReference>
<comment type="similarity">
    <text evidence="1">Belongs to the LovG family.</text>
</comment>
<dbReference type="PANTHER" id="PTHR48070">
    <property type="entry name" value="ESTERASE OVCA2"/>
    <property type="match status" value="1"/>
</dbReference>
<dbReference type="PANTHER" id="PTHR48070:SF3">
    <property type="entry name" value="ESTERASE DBAE-RELATED"/>
    <property type="match status" value="1"/>
</dbReference>
<protein>
    <submittedName>
        <fullName evidence="4">Esterase LovG</fullName>
    </submittedName>
</protein>